<dbReference type="PANTHER" id="PTHR47326:SF1">
    <property type="entry name" value="HTH PSQ-TYPE DOMAIN-CONTAINING PROTEIN"/>
    <property type="match status" value="1"/>
</dbReference>
<dbReference type="InterPro" id="IPR038717">
    <property type="entry name" value="Tc1-like_DDE_dom"/>
</dbReference>
<dbReference type="GO" id="GO:0003677">
    <property type="term" value="F:DNA binding"/>
    <property type="evidence" value="ECO:0007669"/>
    <property type="project" value="InterPro"/>
</dbReference>
<comment type="caution">
    <text evidence="3">The sequence shown here is derived from an EMBL/GenBank/DDBJ whole genome shotgun (WGS) entry which is preliminary data.</text>
</comment>
<evidence type="ECO:0000259" key="2">
    <source>
        <dbReference type="Pfam" id="PF13358"/>
    </source>
</evidence>
<evidence type="ECO:0000313" key="3">
    <source>
        <dbReference type="EMBL" id="KAI6650766.1"/>
    </source>
</evidence>
<proteinExistence type="predicted"/>
<dbReference type="EMBL" id="JAKMXF010000310">
    <property type="protein sequence ID" value="KAI6650766.1"/>
    <property type="molecule type" value="Genomic_DNA"/>
</dbReference>
<evidence type="ECO:0000313" key="4">
    <source>
        <dbReference type="Proteomes" id="UP001165289"/>
    </source>
</evidence>
<protein>
    <recommendedName>
        <fullName evidence="5">Transposase</fullName>
    </recommendedName>
</protein>
<organism evidence="3 4">
    <name type="scientific">Oopsacas minuta</name>
    <dbReference type="NCBI Taxonomy" id="111878"/>
    <lineage>
        <taxon>Eukaryota</taxon>
        <taxon>Metazoa</taxon>
        <taxon>Porifera</taxon>
        <taxon>Hexactinellida</taxon>
        <taxon>Hexasterophora</taxon>
        <taxon>Lyssacinosida</taxon>
        <taxon>Leucopsacidae</taxon>
        <taxon>Oopsacas</taxon>
    </lineage>
</organism>
<reference evidence="3 4" key="1">
    <citation type="journal article" date="2023" name="BMC Biol.">
        <title>The compact genome of the sponge Oopsacas minuta (Hexactinellida) is lacking key metazoan core genes.</title>
        <authorList>
            <person name="Santini S."/>
            <person name="Schenkelaars Q."/>
            <person name="Jourda C."/>
            <person name="Duchesne M."/>
            <person name="Belahbib H."/>
            <person name="Rocher C."/>
            <person name="Selva M."/>
            <person name="Riesgo A."/>
            <person name="Vervoort M."/>
            <person name="Leys S.P."/>
            <person name="Kodjabachian L."/>
            <person name="Le Bivic A."/>
            <person name="Borchiellini C."/>
            <person name="Claverie J.M."/>
            <person name="Renard E."/>
        </authorList>
    </citation>
    <scope>NUCLEOTIDE SEQUENCE [LARGE SCALE GENOMIC DNA]</scope>
    <source>
        <strain evidence="3">SPO-2</strain>
    </source>
</reference>
<dbReference type="InterPro" id="IPR002492">
    <property type="entry name" value="Transposase_Tc1-like"/>
</dbReference>
<dbReference type="GO" id="GO:0015074">
    <property type="term" value="P:DNA integration"/>
    <property type="evidence" value="ECO:0007669"/>
    <property type="project" value="InterPro"/>
</dbReference>
<evidence type="ECO:0008006" key="5">
    <source>
        <dbReference type="Google" id="ProtNLM"/>
    </source>
</evidence>
<dbReference type="Pfam" id="PF01498">
    <property type="entry name" value="HTH_Tnp_Tc3_2"/>
    <property type="match status" value="1"/>
</dbReference>
<sequence>MVIVKSLGKRHHSTRKLSTKLKLKGYQISKSTVHNYLRNQLAVRAFKRPKKPKLTQNQMINRLKFCQKVKDSTVNDWKKVMWSDESLFELFHSSNTQNDRIWAHSTQDVLPRETIKNPPKIMVWGMMSYRGLSDLHFIPPKQIVNALYYVSDILEGTCLNTLKRRRINGPVYSRKLVLKRSEAHFMQDGAPAHRAIVAQEWCKKQFSSFWTKDEWPGNSPDLNPIQNIWGILKQSIDEMKQPKNVEQLKNQLELHGKIFNPNG</sequence>
<evidence type="ECO:0000259" key="1">
    <source>
        <dbReference type="Pfam" id="PF01498"/>
    </source>
</evidence>
<accession>A0AAV7JPM1</accession>
<dbReference type="InterPro" id="IPR036397">
    <property type="entry name" value="RNaseH_sf"/>
</dbReference>
<dbReference type="AlphaFoldDB" id="A0AAV7JPM1"/>
<feature type="domain" description="Tc1-like transposase DDE" evidence="2">
    <location>
        <begin position="158"/>
        <end position="249"/>
    </location>
</feature>
<gene>
    <name evidence="3" type="ORF">LOD99_7817</name>
</gene>
<dbReference type="Proteomes" id="UP001165289">
    <property type="component" value="Unassembled WGS sequence"/>
</dbReference>
<dbReference type="Pfam" id="PF13358">
    <property type="entry name" value="DDE_3"/>
    <property type="match status" value="1"/>
</dbReference>
<dbReference type="PANTHER" id="PTHR47326">
    <property type="entry name" value="TRANSPOSABLE ELEMENT TC3 TRANSPOSASE-LIKE PROTEIN"/>
    <property type="match status" value="1"/>
</dbReference>
<dbReference type="GO" id="GO:0006313">
    <property type="term" value="P:DNA transposition"/>
    <property type="evidence" value="ECO:0007669"/>
    <property type="project" value="InterPro"/>
</dbReference>
<dbReference type="Gene3D" id="3.30.420.10">
    <property type="entry name" value="Ribonuclease H-like superfamily/Ribonuclease H"/>
    <property type="match status" value="1"/>
</dbReference>
<name>A0AAV7JPM1_9METZ</name>
<keyword evidence="4" id="KW-1185">Reference proteome</keyword>
<feature type="domain" description="Transposase Tc1-like" evidence="1">
    <location>
        <begin position="9"/>
        <end position="68"/>
    </location>
</feature>